<dbReference type="InterPro" id="IPR018220">
    <property type="entry name" value="Adenylosuccin_syn_GTP-bd"/>
</dbReference>
<dbReference type="FunFam" id="1.10.300.10:FF:000001">
    <property type="entry name" value="Adenylosuccinate synthetase"/>
    <property type="match status" value="1"/>
</dbReference>
<comment type="function">
    <text evidence="8">Plays an important role in the de novo pathway of purine nucleotide biosynthesis. Catalyzes the first committed step in the biosynthesis of AMP from IMP.</text>
</comment>
<keyword evidence="4 8" id="KW-0547">Nucleotide-binding</keyword>
<dbReference type="AlphaFoldDB" id="A0A7Z2JHG2"/>
<keyword evidence="3 8" id="KW-0479">Metal-binding</keyword>
<feature type="binding site" description="in other chain" evidence="8">
    <location>
        <begin position="38"/>
        <end position="41"/>
    </location>
    <ligand>
        <name>IMP</name>
        <dbReference type="ChEBI" id="CHEBI:58053"/>
        <note>ligand shared between dimeric partners</note>
    </ligand>
</feature>
<dbReference type="HAMAP" id="MF_00011">
    <property type="entry name" value="Adenylosucc_synth"/>
    <property type="match status" value="1"/>
</dbReference>
<feature type="binding site" description="in other chain" evidence="8">
    <location>
        <position position="237"/>
    </location>
    <ligand>
        <name>IMP</name>
        <dbReference type="ChEBI" id="CHEBI:58053"/>
        <note>ligand shared between dimeric partners</note>
    </ligand>
</feature>
<dbReference type="PANTHER" id="PTHR11846">
    <property type="entry name" value="ADENYLOSUCCINATE SYNTHETASE"/>
    <property type="match status" value="1"/>
</dbReference>
<feature type="binding site" evidence="8">
    <location>
        <position position="142"/>
    </location>
    <ligand>
        <name>IMP</name>
        <dbReference type="ChEBI" id="CHEBI:58053"/>
        <note>ligand shared between dimeric partners</note>
    </ligand>
</feature>
<dbReference type="NCBIfam" id="NF002223">
    <property type="entry name" value="PRK01117.1"/>
    <property type="match status" value="1"/>
</dbReference>
<evidence type="ECO:0000256" key="7">
    <source>
        <dbReference type="ARBA" id="ARBA00023134"/>
    </source>
</evidence>
<proteinExistence type="inferred from homology"/>
<dbReference type="GO" id="GO:0000287">
    <property type="term" value="F:magnesium ion binding"/>
    <property type="evidence" value="ECO:0007669"/>
    <property type="project" value="UniProtKB-UniRule"/>
</dbReference>
<feature type="binding site" description="in other chain" evidence="8">
    <location>
        <begin position="13"/>
        <end position="16"/>
    </location>
    <ligand>
        <name>IMP</name>
        <dbReference type="ChEBI" id="CHEBI:58053"/>
        <note>ligand shared between dimeric partners</note>
    </ligand>
</feature>
<comment type="subcellular location">
    <subcellularLocation>
        <location evidence="8">Cytoplasm</location>
    </subcellularLocation>
</comment>
<dbReference type="CDD" id="cd03108">
    <property type="entry name" value="AdSS"/>
    <property type="match status" value="1"/>
</dbReference>
<feature type="region of interest" description="Disordered" evidence="11">
    <location>
        <begin position="278"/>
        <end position="297"/>
    </location>
</feature>
<dbReference type="Pfam" id="PF00709">
    <property type="entry name" value="Adenylsucc_synt"/>
    <property type="match status" value="1"/>
</dbReference>
<dbReference type="Gene3D" id="1.10.300.10">
    <property type="entry name" value="Adenylosuccinate Synthetase, subunit A, domain 2"/>
    <property type="match status" value="1"/>
</dbReference>
<dbReference type="UniPathway" id="UPA00075">
    <property type="reaction ID" value="UER00335"/>
</dbReference>
<feature type="binding site" evidence="8">
    <location>
        <position position="40"/>
    </location>
    <ligand>
        <name>Mg(2+)</name>
        <dbReference type="ChEBI" id="CHEBI:18420"/>
    </ligand>
</feature>
<dbReference type="GO" id="GO:0044208">
    <property type="term" value="P:'de novo' AMP biosynthetic process"/>
    <property type="evidence" value="ECO:0007669"/>
    <property type="project" value="UniProtKB-UniRule"/>
</dbReference>
<dbReference type="InterPro" id="IPR027417">
    <property type="entry name" value="P-loop_NTPase"/>
</dbReference>
<gene>
    <name evidence="8" type="primary">purA</name>
    <name evidence="12" type="ORF">FAZ98_16435</name>
</gene>
<dbReference type="OrthoDB" id="9807553at2"/>
<dbReference type="SUPFAM" id="SSF52540">
    <property type="entry name" value="P-loop containing nucleoside triphosphate hydrolases"/>
    <property type="match status" value="1"/>
</dbReference>
<feature type="binding site" evidence="8">
    <location>
        <position position="13"/>
    </location>
    <ligand>
        <name>Mg(2+)</name>
        <dbReference type="ChEBI" id="CHEBI:18420"/>
    </ligand>
</feature>
<evidence type="ECO:0000256" key="5">
    <source>
        <dbReference type="ARBA" id="ARBA00022755"/>
    </source>
</evidence>
<comment type="subunit">
    <text evidence="1 8">Homodimer.</text>
</comment>
<evidence type="ECO:0000256" key="8">
    <source>
        <dbReference type="HAMAP-Rule" id="MF_00011"/>
    </source>
</evidence>
<dbReference type="EC" id="6.3.4.4" evidence="8 10"/>
<feature type="binding site" evidence="8">
    <location>
        <begin position="329"/>
        <end position="331"/>
    </location>
    <ligand>
        <name>GTP</name>
        <dbReference type="ChEBI" id="CHEBI:37565"/>
    </ligand>
</feature>
<dbReference type="InterPro" id="IPR042109">
    <property type="entry name" value="Adenylosuccinate_synth_dom1"/>
</dbReference>
<dbReference type="EMBL" id="CP046914">
    <property type="protein sequence ID" value="QGZ63384.1"/>
    <property type="molecule type" value="Genomic_DNA"/>
</dbReference>
<dbReference type="Gene3D" id="3.90.170.10">
    <property type="entry name" value="Adenylosuccinate Synthetase, subunit A, domain 3"/>
    <property type="match status" value="1"/>
</dbReference>
<dbReference type="Proteomes" id="UP000433577">
    <property type="component" value="Chromosome 2"/>
</dbReference>
<keyword evidence="7 8" id="KW-0342">GTP-binding</keyword>
<dbReference type="PANTHER" id="PTHR11846:SF0">
    <property type="entry name" value="ADENYLOSUCCINATE SYNTHETASE"/>
    <property type="match status" value="1"/>
</dbReference>
<evidence type="ECO:0000256" key="6">
    <source>
        <dbReference type="ARBA" id="ARBA00022842"/>
    </source>
</evidence>
<dbReference type="RefSeq" id="WP_158952377.1">
    <property type="nucleotide sequence ID" value="NZ_CP046914.1"/>
</dbReference>
<name>A0A7Z2JHG2_9BURK</name>
<keyword evidence="8" id="KW-0963">Cytoplasm</keyword>
<evidence type="ECO:0000256" key="1">
    <source>
        <dbReference type="ARBA" id="ARBA00011738"/>
    </source>
</evidence>
<protein>
    <recommendedName>
        <fullName evidence="8 10">Adenylosuccinate synthetase</fullName>
        <shortName evidence="8">AMPSase</shortName>
        <shortName evidence="8">AdSS</shortName>
        <ecNumber evidence="8 10">6.3.4.4</ecNumber>
    </recommendedName>
    <alternativeName>
        <fullName evidence="8">IMP--aspartate ligase</fullName>
    </alternativeName>
</protein>
<feature type="active site" evidence="9">
    <location>
        <position position="139"/>
    </location>
</feature>
<dbReference type="SMART" id="SM00788">
    <property type="entry name" value="Adenylsucc_synt"/>
    <property type="match status" value="1"/>
</dbReference>
<evidence type="ECO:0000256" key="11">
    <source>
        <dbReference type="SAM" id="MobiDB-lite"/>
    </source>
</evidence>
<dbReference type="Gene3D" id="3.40.440.10">
    <property type="entry name" value="Adenylosuccinate Synthetase, subunit A, domain 1"/>
    <property type="match status" value="1"/>
</dbReference>
<comment type="catalytic activity">
    <reaction evidence="8 10">
        <text>IMP + L-aspartate + GTP = N(6)-(1,2-dicarboxyethyl)-AMP + GDP + phosphate + 2 H(+)</text>
        <dbReference type="Rhea" id="RHEA:15753"/>
        <dbReference type="ChEBI" id="CHEBI:15378"/>
        <dbReference type="ChEBI" id="CHEBI:29991"/>
        <dbReference type="ChEBI" id="CHEBI:37565"/>
        <dbReference type="ChEBI" id="CHEBI:43474"/>
        <dbReference type="ChEBI" id="CHEBI:57567"/>
        <dbReference type="ChEBI" id="CHEBI:58053"/>
        <dbReference type="ChEBI" id="CHEBI:58189"/>
        <dbReference type="EC" id="6.3.4.4"/>
    </reaction>
</comment>
<evidence type="ECO:0000313" key="13">
    <source>
        <dbReference type="Proteomes" id="UP000433577"/>
    </source>
</evidence>
<feature type="binding site" evidence="8">
    <location>
        <begin position="411"/>
        <end position="413"/>
    </location>
    <ligand>
        <name>GTP</name>
        <dbReference type="ChEBI" id="CHEBI:37565"/>
    </ligand>
</feature>
<feature type="binding site" evidence="8">
    <location>
        <begin position="12"/>
        <end position="18"/>
    </location>
    <ligand>
        <name>GTP</name>
        <dbReference type="ChEBI" id="CHEBI:37565"/>
    </ligand>
</feature>
<accession>A0A7Z2JHG2</accession>
<dbReference type="GO" id="GO:0005525">
    <property type="term" value="F:GTP binding"/>
    <property type="evidence" value="ECO:0007669"/>
    <property type="project" value="UniProtKB-UniRule"/>
</dbReference>
<feature type="binding site" description="in other chain" evidence="8">
    <location>
        <position position="222"/>
    </location>
    <ligand>
        <name>IMP</name>
        <dbReference type="ChEBI" id="CHEBI:58053"/>
        <note>ligand shared between dimeric partners</note>
    </ligand>
</feature>
<feature type="active site" description="Proton acceptor" evidence="8">
    <location>
        <position position="13"/>
    </location>
</feature>
<dbReference type="PROSITE" id="PS00513">
    <property type="entry name" value="ADENYLOSUCCIN_SYN_2"/>
    <property type="match status" value="1"/>
</dbReference>
<comment type="similarity">
    <text evidence="8 10">Belongs to the adenylosuccinate synthetase family.</text>
</comment>
<organism evidence="12 13">
    <name type="scientific">Paraburkholderia acidisoli</name>
    <dbReference type="NCBI Taxonomy" id="2571748"/>
    <lineage>
        <taxon>Bacteria</taxon>
        <taxon>Pseudomonadati</taxon>
        <taxon>Pseudomonadota</taxon>
        <taxon>Betaproteobacteria</taxon>
        <taxon>Burkholderiales</taxon>
        <taxon>Burkholderiaceae</taxon>
        <taxon>Paraburkholderia</taxon>
    </lineage>
</organism>
<dbReference type="GO" id="GO:0004019">
    <property type="term" value="F:adenylosuccinate synthase activity"/>
    <property type="evidence" value="ECO:0007669"/>
    <property type="project" value="UniProtKB-UniRule"/>
</dbReference>
<dbReference type="PROSITE" id="PS01266">
    <property type="entry name" value="ADENYLOSUCCIN_SYN_1"/>
    <property type="match status" value="1"/>
</dbReference>
<feature type="binding site" evidence="8">
    <location>
        <begin position="297"/>
        <end position="303"/>
    </location>
    <ligand>
        <name>substrate</name>
    </ligand>
</feature>
<comment type="pathway">
    <text evidence="8 10">Purine metabolism; AMP biosynthesis via de novo pathway; AMP from IMP: step 1/2.</text>
</comment>
<evidence type="ECO:0000256" key="3">
    <source>
        <dbReference type="ARBA" id="ARBA00022723"/>
    </source>
</evidence>
<comment type="cofactor">
    <cofactor evidence="8">
        <name>Mg(2+)</name>
        <dbReference type="ChEBI" id="CHEBI:18420"/>
    </cofactor>
    <text evidence="8">Binds 1 Mg(2+) ion per subunit.</text>
</comment>
<evidence type="ECO:0000256" key="10">
    <source>
        <dbReference type="RuleBase" id="RU000520"/>
    </source>
</evidence>
<dbReference type="FunFam" id="3.90.170.10:FF:000001">
    <property type="entry name" value="Adenylosuccinate synthetase"/>
    <property type="match status" value="1"/>
</dbReference>
<feature type="binding site" evidence="8">
    <location>
        <begin position="40"/>
        <end position="42"/>
    </location>
    <ligand>
        <name>GTP</name>
        <dbReference type="ChEBI" id="CHEBI:37565"/>
    </ligand>
</feature>
<feature type="binding site" description="in other chain" evidence="8">
    <location>
        <position position="128"/>
    </location>
    <ligand>
        <name>IMP</name>
        <dbReference type="ChEBI" id="CHEBI:58053"/>
        <note>ligand shared between dimeric partners</note>
    </ligand>
</feature>
<dbReference type="NCBIfam" id="TIGR00184">
    <property type="entry name" value="purA"/>
    <property type="match status" value="1"/>
</dbReference>
<keyword evidence="5 8" id="KW-0658">Purine biosynthesis</keyword>
<sequence length="436" mass="46598">MSNVVVVGAQWGDEGKGRIVDWLAESANIVVRYNGGHNAGHTLVVDGRTYKLALLPSGVVRGKLGLIGNGVALDPEALLAEIDRMAALGIHVTPEVLQIAETATLVLPVHRAIDAAQERLRAQPLGTTLRGIGPAYEDKIGRRGLRVCDLADPARLAQQLAALLDHHNAWLRGSGLEPFALEPMLGDLLAMAPRVLPFVGRVWERLDAAHTAGERVVFEGSQAVMLDVDWGSYPYVTSSSTVAAGAASGAGIAPSRLGRVLGVSKVYATRVGEGPFTSEAHGATGDTLRQRGGEYGVNTGRPRRCGWLDIVQLRQSSKVAGIDLLALTKLDVLDGFESISLCVGYTLDGARIDYLPASEAEQQRLEPVYEHFPGWRGNTRGVRSWDALPREAQALIEAIQREAGVTVAMITTGPERDDAIVLRAPFADAERAAIAR</sequence>
<feature type="active site" description="Proton donor" evidence="8">
    <location>
        <position position="41"/>
    </location>
</feature>
<dbReference type="GO" id="GO:0046040">
    <property type="term" value="P:IMP metabolic process"/>
    <property type="evidence" value="ECO:0007669"/>
    <property type="project" value="TreeGrafter"/>
</dbReference>
<evidence type="ECO:0000313" key="12">
    <source>
        <dbReference type="EMBL" id="QGZ63384.1"/>
    </source>
</evidence>
<feature type="binding site" evidence="8">
    <location>
        <position position="303"/>
    </location>
    <ligand>
        <name>GTP</name>
        <dbReference type="ChEBI" id="CHEBI:37565"/>
    </ligand>
</feature>
<dbReference type="InterPro" id="IPR042110">
    <property type="entry name" value="Adenylosuccinate_synth_dom2"/>
</dbReference>
<reference evidence="12 13" key="1">
    <citation type="submission" date="2019-12" db="EMBL/GenBank/DDBJ databases">
        <title>Paraburkholderia acidiphila 7Q-K02 sp. nov and Paraburkholderia acidisoli DHF22 sp. nov., two strains isolated from forest soil.</title>
        <authorList>
            <person name="Gao Z."/>
            <person name="Qiu L."/>
        </authorList>
    </citation>
    <scope>NUCLEOTIDE SEQUENCE [LARGE SCALE GENOMIC DNA]</scope>
    <source>
        <strain evidence="12 13">DHF22</strain>
    </source>
</reference>
<dbReference type="GO" id="GO:0005737">
    <property type="term" value="C:cytoplasm"/>
    <property type="evidence" value="ECO:0007669"/>
    <property type="project" value="UniProtKB-SubCell"/>
</dbReference>
<keyword evidence="13" id="KW-1185">Reference proteome</keyword>
<feature type="binding site" description="in other chain" evidence="8">
    <location>
        <position position="301"/>
    </location>
    <ligand>
        <name>IMP</name>
        <dbReference type="ChEBI" id="CHEBI:58053"/>
        <note>ligand shared between dimeric partners</note>
    </ligand>
</feature>
<keyword evidence="6 8" id="KW-0460">Magnesium</keyword>
<evidence type="ECO:0000256" key="2">
    <source>
        <dbReference type="ARBA" id="ARBA00022598"/>
    </source>
</evidence>
<dbReference type="InterPro" id="IPR033128">
    <property type="entry name" value="Adenylosuccin_syn_Lys_AS"/>
</dbReference>
<dbReference type="InterPro" id="IPR001114">
    <property type="entry name" value="Adenylosuccinate_synthetase"/>
</dbReference>
<evidence type="ECO:0000256" key="9">
    <source>
        <dbReference type="PROSITE-ProRule" id="PRU10134"/>
    </source>
</evidence>
<keyword evidence="2 8" id="KW-0436">Ligase</keyword>
<evidence type="ECO:0000256" key="4">
    <source>
        <dbReference type="ARBA" id="ARBA00022741"/>
    </source>
</evidence>
<dbReference type="KEGG" id="pacs:FAZ98_16435"/>
<dbReference type="InterPro" id="IPR042111">
    <property type="entry name" value="Adenylosuccinate_synth_dom3"/>
</dbReference>